<accession>A0A9P8NYA0</accession>
<proteinExistence type="predicted"/>
<evidence type="ECO:0000313" key="3">
    <source>
        <dbReference type="Proteomes" id="UP000769157"/>
    </source>
</evidence>
<gene>
    <name evidence="2" type="ORF">OGAPHI_005965</name>
</gene>
<reference evidence="2" key="2">
    <citation type="submission" date="2021-01" db="EMBL/GenBank/DDBJ databases">
        <authorList>
            <person name="Schikora-Tamarit M.A."/>
        </authorList>
    </citation>
    <scope>NUCLEOTIDE SEQUENCE</scope>
    <source>
        <strain evidence="2">CBS6075</strain>
    </source>
</reference>
<feature type="compositionally biased region" description="Low complexity" evidence="1">
    <location>
        <begin position="123"/>
        <end position="133"/>
    </location>
</feature>
<keyword evidence="3" id="KW-1185">Reference proteome</keyword>
<name>A0A9P8NYA0_9ASCO</name>
<feature type="region of interest" description="Disordered" evidence="1">
    <location>
        <begin position="186"/>
        <end position="209"/>
    </location>
</feature>
<protein>
    <submittedName>
        <fullName evidence="2">Uncharacterized protein</fullName>
    </submittedName>
</protein>
<feature type="compositionally biased region" description="Polar residues" evidence="1">
    <location>
        <begin position="193"/>
        <end position="209"/>
    </location>
</feature>
<evidence type="ECO:0000313" key="2">
    <source>
        <dbReference type="EMBL" id="KAH3661787.1"/>
    </source>
</evidence>
<dbReference type="RefSeq" id="XP_046058891.1">
    <property type="nucleotide sequence ID" value="XM_046207203.1"/>
</dbReference>
<dbReference type="EMBL" id="JAEUBE010000414">
    <property type="protein sequence ID" value="KAH3661787.1"/>
    <property type="molecule type" value="Genomic_DNA"/>
</dbReference>
<dbReference type="GeneID" id="70237929"/>
<organism evidence="2 3">
    <name type="scientific">Ogataea philodendri</name>
    <dbReference type="NCBI Taxonomy" id="1378263"/>
    <lineage>
        <taxon>Eukaryota</taxon>
        <taxon>Fungi</taxon>
        <taxon>Dikarya</taxon>
        <taxon>Ascomycota</taxon>
        <taxon>Saccharomycotina</taxon>
        <taxon>Pichiomycetes</taxon>
        <taxon>Pichiales</taxon>
        <taxon>Pichiaceae</taxon>
        <taxon>Ogataea</taxon>
    </lineage>
</organism>
<feature type="region of interest" description="Disordered" evidence="1">
    <location>
        <begin position="118"/>
        <end position="145"/>
    </location>
</feature>
<dbReference type="AlphaFoldDB" id="A0A9P8NYA0"/>
<comment type="caution">
    <text evidence="2">The sequence shown here is derived from an EMBL/GenBank/DDBJ whole genome shotgun (WGS) entry which is preliminary data.</text>
</comment>
<sequence>MPTSANLSKIVFPATSDLLIPETRTTCCGSPTEEAANATLNPTPPTEYSVFPGHESFRSTFCRVLVESKATDPTTSALAVLGVVLEGETTCCTPFVSRYSIVLGTSKIDLGPEQITPTGVLDSSSKSALTSIKSKGRETPPNPPVANRSIPAAWARIMVEAIVVPPVSFLAITNGMSRRETLYLSPGTDIDSRSATESPTFGTPSTNPTVAGTAPFSRISCSTDWAISMLAGYGRPWVMIVLSKATTGPFCLTQSAISDVT</sequence>
<reference evidence="2" key="1">
    <citation type="journal article" date="2021" name="Open Biol.">
        <title>Shared evolutionary footprints suggest mitochondrial oxidative damage underlies multiple complex I losses in fungi.</title>
        <authorList>
            <person name="Schikora-Tamarit M.A."/>
            <person name="Marcet-Houben M."/>
            <person name="Nosek J."/>
            <person name="Gabaldon T."/>
        </authorList>
    </citation>
    <scope>NUCLEOTIDE SEQUENCE</scope>
    <source>
        <strain evidence="2">CBS6075</strain>
    </source>
</reference>
<evidence type="ECO:0000256" key="1">
    <source>
        <dbReference type="SAM" id="MobiDB-lite"/>
    </source>
</evidence>
<dbReference type="Proteomes" id="UP000769157">
    <property type="component" value="Unassembled WGS sequence"/>
</dbReference>